<dbReference type="PANTHER" id="PTHR32382">
    <property type="entry name" value="FASCICLIN-LIKE ARABINOGALACTAN PROTEIN"/>
    <property type="match status" value="1"/>
</dbReference>
<dbReference type="Proteomes" id="UP001632038">
    <property type="component" value="Unassembled WGS sequence"/>
</dbReference>
<dbReference type="InterPro" id="IPR033254">
    <property type="entry name" value="Plant_FLA"/>
</dbReference>
<sequence length="152" mass="16325">MQLSQLSAAATVALSLSLLFILLPSTTHAHKITRILAQHPDLSTFNHYLTLTQLAPEINRRETITVCAVDNAGMGDLLSKHLSIGAIKNVLSLHVLDYFDAKKLHQITDGTALAATMYQATGPPAAGGADLVICRSRKSPGSQYSKGFIESR</sequence>
<dbReference type="InterPro" id="IPR036378">
    <property type="entry name" value="FAS1_dom_sf"/>
</dbReference>
<reference evidence="3" key="1">
    <citation type="journal article" date="2024" name="IScience">
        <title>Strigolactones Initiate the Formation of Haustorium-like Structures in Castilleja.</title>
        <authorList>
            <person name="Buerger M."/>
            <person name="Peterson D."/>
            <person name="Chory J."/>
        </authorList>
    </citation>
    <scope>NUCLEOTIDE SEQUENCE [LARGE SCALE GENOMIC DNA]</scope>
</reference>
<accession>A0ABD3ELN5</accession>
<dbReference type="EMBL" id="JAVIJP010000002">
    <property type="protein sequence ID" value="KAL3655333.1"/>
    <property type="molecule type" value="Genomic_DNA"/>
</dbReference>
<name>A0ABD3ELN5_9LAMI</name>
<dbReference type="SUPFAM" id="SSF82153">
    <property type="entry name" value="FAS1 domain"/>
    <property type="match status" value="1"/>
</dbReference>
<keyword evidence="3" id="KW-1185">Reference proteome</keyword>
<proteinExistence type="predicted"/>
<keyword evidence="1" id="KW-0732">Signal</keyword>
<evidence type="ECO:0000313" key="3">
    <source>
        <dbReference type="Proteomes" id="UP001632038"/>
    </source>
</evidence>
<evidence type="ECO:0000256" key="1">
    <source>
        <dbReference type="SAM" id="SignalP"/>
    </source>
</evidence>
<protein>
    <recommendedName>
        <fullName evidence="4">FAS1 domain-containing protein</fullName>
    </recommendedName>
</protein>
<dbReference type="Gene3D" id="2.30.180.10">
    <property type="entry name" value="FAS1 domain"/>
    <property type="match status" value="1"/>
</dbReference>
<evidence type="ECO:0000313" key="2">
    <source>
        <dbReference type="EMBL" id="KAL3655333.1"/>
    </source>
</evidence>
<feature type="signal peptide" evidence="1">
    <location>
        <begin position="1"/>
        <end position="29"/>
    </location>
</feature>
<evidence type="ECO:0008006" key="4">
    <source>
        <dbReference type="Google" id="ProtNLM"/>
    </source>
</evidence>
<comment type="caution">
    <text evidence="2">The sequence shown here is derived from an EMBL/GenBank/DDBJ whole genome shotgun (WGS) entry which is preliminary data.</text>
</comment>
<gene>
    <name evidence="2" type="ORF">CASFOL_001119</name>
</gene>
<organism evidence="2 3">
    <name type="scientific">Castilleja foliolosa</name>
    <dbReference type="NCBI Taxonomy" id="1961234"/>
    <lineage>
        <taxon>Eukaryota</taxon>
        <taxon>Viridiplantae</taxon>
        <taxon>Streptophyta</taxon>
        <taxon>Embryophyta</taxon>
        <taxon>Tracheophyta</taxon>
        <taxon>Spermatophyta</taxon>
        <taxon>Magnoliopsida</taxon>
        <taxon>eudicotyledons</taxon>
        <taxon>Gunneridae</taxon>
        <taxon>Pentapetalae</taxon>
        <taxon>asterids</taxon>
        <taxon>lamiids</taxon>
        <taxon>Lamiales</taxon>
        <taxon>Orobanchaceae</taxon>
        <taxon>Pedicularideae</taxon>
        <taxon>Castillejinae</taxon>
        <taxon>Castilleja</taxon>
    </lineage>
</organism>
<dbReference type="PANTHER" id="PTHR32382:SF4">
    <property type="entry name" value="FASCICLIN-LIKE ARABINOGALACTAN PROTEIN 1"/>
    <property type="match status" value="1"/>
</dbReference>
<dbReference type="AlphaFoldDB" id="A0ABD3ELN5"/>
<feature type="chain" id="PRO_5044840748" description="FAS1 domain-containing protein" evidence="1">
    <location>
        <begin position="30"/>
        <end position="152"/>
    </location>
</feature>